<dbReference type="SUPFAM" id="SSF69255">
    <property type="entry name" value="gp5 N-terminal domain-like"/>
    <property type="match status" value="1"/>
</dbReference>
<accession>A0A939GHR8</accession>
<organism evidence="2 3">
    <name type="scientific">Fibrella rubiginis</name>
    <dbReference type="NCBI Taxonomy" id="2817060"/>
    <lineage>
        <taxon>Bacteria</taxon>
        <taxon>Pseudomonadati</taxon>
        <taxon>Bacteroidota</taxon>
        <taxon>Cytophagia</taxon>
        <taxon>Cytophagales</taxon>
        <taxon>Spirosomataceae</taxon>
        <taxon>Fibrella</taxon>
    </lineage>
</organism>
<dbReference type="Gene3D" id="2.30.110.50">
    <property type="match status" value="1"/>
</dbReference>
<dbReference type="Pfam" id="PF04717">
    <property type="entry name" value="Phage_base_V"/>
    <property type="match status" value="1"/>
</dbReference>
<gene>
    <name evidence="2" type="ORF">J2I47_09065</name>
</gene>
<dbReference type="Gene3D" id="2.40.50.230">
    <property type="entry name" value="Gp5 N-terminal domain"/>
    <property type="match status" value="1"/>
</dbReference>
<dbReference type="SUPFAM" id="SSF69279">
    <property type="entry name" value="Phage tail proteins"/>
    <property type="match status" value="2"/>
</dbReference>
<sequence length="604" mass="66727">MNNLTTVRIDIGGKQVPIFSRVSIRQWIDQHHTFELTVPIEEVEGEGGMTINKSKEFIGQTARVTIKYQQGAGDSFVFKGFVTQLSLSKQASSGNAVVIRGFSASVLLEQGTRYGAYYQEDHAAIVDKVLKEYDRDLLSPTVKPRNNRKEDYVVKFDESSYNFLHRFAAATGNWFYFDGEKTIFGDVPGDPPIKLLFGEDMSAFDMRMDLPGGEFFVDDYDPTRSEQARSHSKEVKVAGLGEYGQLLIDKAEQLYPERTYSRPPLPAPTDADAKLFAGYEKKASVANAVIFSGSSNRVGLKVGSVISVGEQSGLQGRRTASFGQYRIISISHEADLGGGYSNRFEAIPAGVEFRTNPSFYTPRATPQLAKILHNDDPEHLGRVRVLFLWQSAQQDATGSTWIRVLTPYNGDVDQGMYFVPELDTTVMVIFDNDDPARPIVAGVTYHKNVRQDKFYSQNNHYKTIITRGGNHLVIGDEAGKEFISLYNRDKKNHIRLALDNTHITVKSEGTINLEADTINLKANKVNIDAKTAWNVKAGDTDIQVNGNMSLDAKGTASLSGNQTDIGGLTTTVNGKTSTKICSDVMLELDGGPMAMLKGTMVMIN</sequence>
<dbReference type="Pfam" id="PF05954">
    <property type="entry name" value="Phage_GPD"/>
    <property type="match status" value="1"/>
</dbReference>
<dbReference type="SUPFAM" id="SSF69349">
    <property type="entry name" value="Phage fibre proteins"/>
    <property type="match status" value="1"/>
</dbReference>
<comment type="caution">
    <text evidence="2">The sequence shown here is derived from an EMBL/GenBank/DDBJ whole genome shotgun (WGS) entry which is preliminary data.</text>
</comment>
<dbReference type="AlphaFoldDB" id="A0A939GHR8"/>
<dbReference type="RefSeq" id="WP_207364239.1">
    <property type="nucleotide sequence ID" value="NZ_JAFMYV010000003.1"/>
</dbReference>
<feature type="domain" description="Gp5/Type VI secretion system Vgr protein OB-fold" evidence="1">
    <location>
        <begin position="368"/>
        <end position="445"/>
    </location>
</feature>
<dbReference type="Gene3D" id="3.55.50.10">
    <property type="entry name" value="Baseplate protein-like domains"/>
    <property type="match status" value="1"/>
</dbReference>
<name>A0A939GHR8_9BACT</name>
<dbReference type="InterPro" id="IPR037026">
    <property type="entry name" value="Vgr_OB-fold_dom_sf"/>
</dbReference>
<evidence type="ECO:0000313" key="2">
    <source>
        <dbReference type="EMBL" id="MBO0936692.1"/>
    </source>
</evidence>
<dbReference type="Proteomes" id="UP000664034">
    <property type="component" value="Unassembled WGS sequence"/>
</dbReference>
<reference evidence="2" key="1">
    <citation type="submission" date="2021-03" db="EMBL/GenBank/DDBJ databases">
        <title>Fibrella sp. HMF5335 genome sequencing and assembly.</title>
        <authorList>
            <person name="Kang H."/>
            <person name="Kim H."/>
            <person name="Bae S."/>
            <person name="Joh K."/>
        </authorList>
    </citation>
    <scope>NUCLEOTIDE SEQUENCE</scope>
    <source>
        <strain evidence="2">HMF5335</strain>
    </source>
</reference>
<evidence type="ECO:0000313" key="3">
    <source>
        <dbReference type="Proteomes" id="UP000664034"/>
    </source>
</evidence>
<proteinExistence type="predicted"/>
<evidence type="ECO:0000259" key="1">
    <source>
        <dbReference type="Pfam" id="PF04717"/>
    </source>
</evidence>
<protein>
    <submittedName>
        <fullName evidence="2">Type VI secretion system tip protein VgrG</fullName>
    </submittedName>
</protein>
<keyword evidence="3" id="KW-1185">Reference proteome</keyword>
<dbReference type="Gene3D" id="4.10.220.110">
    <property type="match status" value="1"/>
</dbReference>
<dbReference type="InterPro" id="IPR006531">
    <property type="entry name" value="Gp5/Vgr_OB"/>
</dbReference>
<dbReference type="EMBL" id="JAFMYV010000003">
    <property type="protein sequence ID" value="MBO0936692.1"/>
    <property type="molecule type" value="Genomic_DNA"/>
</dbReference>